<dbReference type="AlphaFoldDB" id="A0A8R7PG46"/>
<reference evidence="1" key="2">
    <citation type="submission" date="2018-03" db="EMBL/GenBank/DDBJ databases">
        <title>The Triticum urartu genome reveals the dynamic nature of wheat genome evolution.</title>
        <authorList>
            <person name="Ling H."/>
            <person name="Ma B."/>
            <person name="Shi X."/>
            <person name="Liu H."/>
            <person name="Dong L."/>
            <person name="Sun H."/>
            <person name="Cao Y."/>
            <person name="Gao Q."/>
            <person name="Zheng S."/>
            <person name="Li Y."/>
            <person name="Yu Y."/>
            <person name="Du H."/>
            <person name="Qi M."/>
            <person name="Li Y."/>
            <person name="Yu H."/>
            <person name="Cui Y."/>
            <person name="Wang N."/>
            <person name="Chen C."/>
            <person name="Wu H."/>
            <person name="Zhao Y."/>
            <person name="Zhang J."/>
            <person name="Li Y."/>
            <person name="Zhou W."/>
            <person name="Zhang B."/>
            <person name="Hu W."/>
            <person name="Eijk M."/>
            <person name="Tang J."/>
            <person name="Witsenboer H."/>
            <person name="Zhao S."/>
            <person name="Li Z."/>
            <person name="Zhang A."/>
            <person name="Wang D."/>
            <person name="Liang C."/>
        </authorList>
    </citation>
    <scope>NUCLEOTIDE SEQUENCE [LARGE SCALE GENOMIC DNA]</scope>
    <source>
        <strain evidence="1">cv. G1812</strain>
    </source>
</reference>
<reference evidence="2" key="1">
    <citation type="journal article" date="2013" name="Nature">
        <title>Draft genome of the wheat A-genome progenitor Triticum urartu.</title>
        <authorList>
            <person name="Ling H.Q."/>
            <person name="Zhao S."/>
            <person name="Liu D."/>
            <person name="Wang J."/>
            <person name="Sun H."/>
            <person name="Zhang C."/>
            <person name="Fan H."/>
            <person name="Li D."/>
            <person name="Dong L."/>
            <person name="Tao Y."/>
            <person name="Gao C."/>
            <person name="Wu H."/>
            <person name="Li Y."/>
            <person name="Cui Y."/>
            <person name="Guo X."/>
            <person name="Zheng S."/>
            <person name="Wang B."/>
            <person name="Yu K."/>
            <person name="Liang Q."/>
            <person name="Yang W."/>
            <person name="Lou X."/>
            <person name="Chen J."/>
            <person name="Feng M."/>
            <person name="Jian J."/>
            <person name="Zhang X."/>
            <person name="Luo G."/>
            <person name="Jiang Y."/>
            <person name="Liu J."/>
            <person name="Wang Z."/>
            <person name="Sha Y."/>
            <person name="Zhang B."/>
            <person name="Wu H."/>
            <person name="Tang D."/>
            <person name="Shen Q."/>
            <person name="Xue P."/>
            <person name="Zou S."/>
            <person name="Wang X."/>
            <person name="Liu X."/>
            <person name="Wang F."/>
            <person name="Yang Y."/>
            <person name="An X."/>
            <person name="Dong Z."/>
            <person name="Zhang K."/>
            <person name="Zhang X."/>
            <person name="Luo M.C."/>
            <person name="Dvorak J."/>
            <person name="Tong Y."/>
            <person name="Wang J."/>
            <person name="Yang H."/>
            <person name="Li Z."/>
            <person name="Wang D."/>
            <person name="Zhang A."/>
            <person name="Wang J."/>
        </authorList>
    </citation>
    <scope>NUCLEOTIDE SEQUENCE</scope>
    <source>
        <strain evidence="2">cv. G1812</strain>
    </source>
</reference>
<evidence type="ECO:0000313" key="1">
    <source>
        <dbReference type="EnsemblPlants" id="TuG1812G0200003330.01.T01"/>
    </source>
</evidence>
<name>A0A8R7PG46_TRIUA</name>
<sequence>MHAKDDAASSLLSLHIPVKEAKKSWVHKWEKHIREKKMIARMEREQIIWRHRIPLFGVLCIFVCF</sequence>
<dbReference type="Gramene" id="TuG1812G0200003330.01.T01">
    <property type="protein sequence ID" value="TuG1812G0200003330.01.T01"/>
    <property type="gene ID" value="TuG1812G0200003330.01"/>
</dbReference>
<proteinExistence type="predicted"/>
<keyword evidence="2" id="KW-1185">Reference proteome</keyword>
<protein>
    <submittedName>
        <fullName evidence="1">Uncharacterized protein</fullName>
    </submittedName>
</protein>
<organism evidence="1 2">
    <name type="scientific">Triticum urartu</name>
    <name type="common">Red wild einkorn</name>
    <name type="synonym">Crithodium urartu</name>
    <dbReference type="NCBI Taxonomy" id="4572"/>
    <lineage>
        <taxon>Eukaryota</taxon>
        <taxon>Viridiplantae</taxon>
        <taxon>Streptophyta</taxon>
        <taxon>Embryophyta</taxon>
        <taxon>Tracheophyta</taxon>
        <taxon>Spermatophyta</taxon>
        <taxon>Magnoliopsida</taxon>
        <taxon>Liliopsida</taxon>
        <taxon>Poales</taxon>
        <taxon>Poaceae</taxon>
        <taxon>BOP clade</taxon>
        <taxon>Pooideae</taxon>
        <taxon>Triticodae</taxon>
        <taxon>Triticeae</taxon>
        <taxon>Triticinae</taxon>
        <taxon>Triticum</taxon>
    </lineage>
</organism>
<dbReference type="Proteomes" id="UP000015106">
    <property type="component" value="Chromosome 2"/>
</dbReference>
<accession>A0A8R7PG46</accession>
<dbReference type="EnsemblPlants" id="TuG1812G0200003330.01.T01">
    <property type="protein sequence ID" value="TuG1812G0200003330.01.T01"/>
    <property type="gene ID" value="TuG1812G0200003330.01"/>
</dbReference>
<evidence type="ECO:0000313" key="2">
    <source>
        <dbReference type="Proteomes" id="UP000015106"/>
    </source>
</evidence>
<reference evidence="1" key="3">
    <citation type="submission" date="2022-06" db="UniProtKB">
        <authorList>
            <consortium name="EnsemblPlants"/>
        </authorList>
    </citation>
    <scope>IDENTIFICATION</scope>
</reference>